<evidence type="ECO:0000313" key="2">
    <source>
        <dbReference type="Proteomes" id="UP000095281"/>
    </source>
</evidence>
<organism evidence="2 3">
    <name type="scientific">Meloidogyne hapla</name>
    <name type="common">Root-knot nematode worm</name>
    <dbReference type="NCBI Taxonomy" id="6305"/>
    <lineage>
        <taxon>Eukaryota</taxon>
        <taxon>Metazoa</taxon>
        <taxon>Ecdysozoa</taxon>
        <taxon>Nematoda</taxon>
        <taxon>Chromadorea</taxon>
        <taxon>Rhabditida</taxon>
        <taxon>Tylenchina</taxon>
        <taxon>Tylenchomorpha</taxon>
        <taxon>Tylenchoidea</taxon>
        <taxon>Meloidogynidae</taxon>
        <taxon>Meloidogyninae</taxon>
        <taxon>Meloidogyne</taxon>
    </lineage>
</organism>
<dbReference type="Proteomes" id="UP000095281">
    <property type="component" value="Unplaced"/>
</dbReference>
<reference evidence="3" key="1">
    <citation type="submission" date="2016-11" db="UniProtKB">
        <authorList>
            <consortium name="WormBaseParasite"/>
        </authorList>
    </citation>
    <scope>IDENTIFICATION</scope>
</reference>
<sequence>MFNETFPASTNSTLFETTLITPPDSLIDICDNEIMKGLEIWLLALAIIPFCISLLTVAFLLVAINAVGKIEAHSVEADNRMVNVRLNATSKTCQQIVKNAFRAFALKNKELAKIA</sequence>
<feature type="transmembrane region" description="Helical" evidence="1">
    <location>
        <begin position="40"/>
        <end position="64"/>
    </location>
</feature>
<evidence type="ECO:0000313" key="3">
    <source>
        <dbReference type="WBParaSite" id="MhA1_Contig70.frz3.gene30"/>
    </source>
</evidence>
<keyword evidence="1" id="KW-0472">Membrane</keyword>
<proteinExistence type="predicted"/>
<keyword evidence="2" id="KW-1185">Reference proteome</keyword>
<evidence type="ECO:0000256" key="1">
    <source>
        <dbReference type="SAM" id="Phobius"/>
    </source>
</evidence>
<keyword evidence="1" id="KW-1133">Transmembrane helix</keyword>
<accession>A0A1I8BWC9</accession>
<dbReference type="AlphaFoldDB" id="A0A1I8BWC9"/>
<dbReference type="WBParaSite" id="MhA1_Contig70.frz3.gene30">
    <property type="protein sequence ID" value="MhA1_Contig70.frz3.gene30"/>
    <property type="gene ID" value="MhA1_Contig70.frz3.gene30"/>
</dbReference>
<protein>
    <submittedName>
        <fullName evidence="3">Col_cuticle_N domain-containing protein</fullName>
    </submittedName>
</protein>
<name>A0A1I8BWC9_MELHA</name>
<keyword evidence="1" id="KW-0812">Transmembrane</keyword>